<gene>
    <name evidence="10" type="primary">LOC118884006</name>
</gene>
<keyword evidence="9" id="KW-1185">Reference proteome</keyword>
<dbReference type="GO" id="GO:0045332">
    <property type="term" value="P:phospholipid translocation"/>
    <property type="evidence" value="ECO:0007669"/>
    <property type="project" value="TreeGrafter"/>
</dbReference>
<keyword evidence="5" id="KW-1278">Translocase</keyword>
<dbReference type="NCBIfam" id="TIGR01494">
    <property type="entry name" value="ATPase_P-type"/>
    <property type="match status" value="1"/>
</dbReference>
<feature type="transmembrane region" description="Helical" evidence="8">
    <location>
        <begin position="6"/>
        <end position="22"/>
    </location>
</feature>
<dbReference type="GO" id="GO:0140326">
    <property type="term" value="F:ATPase-coupled intramembrane lipid transporter activity"/>
    <property type="evidence" value="ECO:0007669"/>
    <property type="project" value="TreeGrafter"/>
</dbReference>
<dbReference type="GeneID" id="118884006"/>
<dbReference type="GO" id="GO:0005886">
    <property type="term" value="C:plasma membrane"/>
    <property type="evidence" value="ECO:0007669"/>
    <property type="project" value="TreeGrafter"/>
</dbReference>
<dbReference type="SUPFAM" id="SSF81665">
    <property type="entry name" value="Calcium ATPase, transmembrane domain M"/>
    <property type="match status" value="1"/>
</dbReference>
<evidence type="ECO:0000256" key="7">
    <source>
        <dbReference type="ARBA" id="ARBA00023136"/>
    </source>
</evidence>
<keyword evidence="4" id="KW-0067">ATP-binding</keyword>
<dbReference type="GO" id="GO:0016887">
    <property type="term" value="F:ATP hydrolysis activity"/>
    <property type="evidence" value="ECO:0007669"/>
    <property type="project" value="InterPro"/>
</dbReference>
<name>A0A8B8VR83_BALMU</name>
<keyword evidence="3" id="KW-0547">Nucleotide-binding</keyword>
<feature type="transmembrane region" description="Helical" evidence="8">
    <location>
        <begin position="42"/>
        <end position="65"/>
    </location>
</feature>
<dbReference type="RefSeq" id="XP_036687160.1">
    <property type="nucleotide sequence ID" value="XM_036831265.1"/>
</dbReference>
<evidence type="ECO:0000256" key="2">
    <source>
        <dbReference type="ARBA" id="ARBA00022692"/>
    </source>
</evidence>
<dbReference type="InterPro" id="IPR023299">
    <property type="entry name" value="ATPase_P-typ_cyto_dom_N"/>
</dbReference>
<evidence type="ECO:0000313" key="9">
    <source>
        <dbReference type="Proteomes" id="UP000694857"/>
    </source>
</evidence>
<dbReference type="Gene3D" id="3.40.1110.10">
    <property type="entry name" value="Calcium-transporting ATPase, cytoplasmic domain N"/>
    <property type="match status" value="1"/>
</dbReference>
<accession>A0A8B8VR83</accession>
<dbReference type="GO" id="GO:0005802">
    <property type="term" value="C:trans-Golgi network"/>
    <property type="evidence" value="ECO:0007669"/>
    <property type="project" value="TreeGrafter"/>
</dbReference>
<dbReference type="InterPro" id="IPR001757">
    <property type="entry name" value="P_typ_ATPase"/>
</dbReference>
<sequence length="359" mass="40493">MLSTVIHWFCLSSFLVCGRTLLRRTQSSHPLRRSKVENVTNVQILVVSLLLLVMSLVSCVGATFWNDRYGRADIWYIGKKDYDCHSFGFDILAFVILYHNFIPIILLATLEIAKYIQALFINWDEDMHFTGNNVYAMARTSNLNEELGQVKYLFSDKTGTLTCNIMTFKKCTIAGIIYGNHSDRSAAGEENLSQSPCPVPESYEFNDPTLLQNFENDHPTKDYIEEFLTLLCACHTAVPEGDGNDISYQASSPDEAALVKGASKHGFVFTTRTPYSVTIEAMGEEFTFEILNILEFSSTGKRMSVIVRTPTGQLRLYCKGADSVIYERLTEDSLFAEETLAHLECFAKEEVPATWSHSH</sequence>
<reference evidence="10" key="1">
    <citation type="submission" date="2025-08" db="UniProtKB">
        <authorList>
            <consortium name="RefSeq"/>
        </authorList>
    </citation>
    <scope>IDENTIFICATION</scope>
    <source>
        <tissue evidence="10">Epidermis and Blubber</tissue>
    </source>
</reference>
<evidence type="ECO:0000313" key="10">
    <source>
        <dbReference type="RefSeq" id="XP_036687160.1"/>
    </source>
</evidence>
<dbReference type="OrthoDB" id="377733at2759"/>
<evidence type="ECO:0000256" key="4">
    <source>
        <dbReference type="ARBA" id="ARBA00022840"/>
    </source>
</evidence>
<keyword evidence="2 8" id="KW-0812">Transmembrane</keyword>
<dbReference type="Pfam" id="PF13246">
    <property type="entry name" value="Cation_ATPase"/>
    <property type="match status" value="1"/>
</dbReference>
<dbReference type="InterPro" id="IPR018303">
    <property type="entry name" value="ATPase_P-typ_P_site"/>
</dbReference>
<keyword evidence="6 8" id="KW-1133">Transmembrane helix</keyword>
<evidence type="ECO:0000256" key="6">
    <source>
        <dbReference type="ARBA" id="ARBA00022989"/>
    </source>
</evidence>
<dbReference type="Proteomes" id="UP000694857">
    <property type="component" value="Chromosome 18"/>
</dbReference>
<dbReference type="InterPro" id="IPR023298">
    <property type="entry name" value="ATPase_P-typ_TM_dom_sf"/>
</dbReference>
<dbReference type="KEGG" id="bmus:118884006"/>
<dbReference type="GO" id="GO:0005524">
    <property type="term" value="F:ATP binding"/>
    <property type="evidence" value="ECO:0007669"/>
    <property type="project" value="UniProtKB-KW"/>
</dbReference>
<evidence type="ECO:0000256" key="3">
    <source>
        <dbReference type="ARBA" id="ARBA00022741"/>
    </source>
</evidence>
<dbReference type="PANTHER" id="PTHR24092">
    <property type="entry name" value="PROBABLE PHOSPHOLIPID-TRANSPORTING ATPASE"/>
    <property type="match status" value="1"/>
</dbReference>
<organism evidence="9 10">
    <name type="scientific">Balaenoptera musculus</name>
    <name type="common">Blue whale</name>
    <dbReference type="NCBI Taxonomy" id="9771"/>
    <lineage>
        <taxon>Eukaryota</taxon>
        <taxon>Metazoa</taxon>
        <taxon>Chordata</taxon>
        <taxon>Craniata</taxon>
        <taxon>Vertebrata</taxon>
        <taxon>Euteleostomi</taxon>
        <taxon>Mammalia</taxon>
        <taxon>Eutheria</taxon>
        <taxon>Laurasiatheria</taxon>
        <taxon>Artiodactyla</taxon>
        <taxon>Whippomorpha</taxon>
        <taxon>Cetacea</taxon>
        <taxon>Mysticeti</taxon>
        <taxon>Balaenopteridae</taxon>
        <taxon>Balaenoptera</taxon>
    </lineage>
</organism>
<dbReference type="GO" id="GO:0048666">
    <property type="term" value="P:neuron development"/>
    <property type="evidence" value="ECO:0007669"/>
    <property type="project" value="TreeGrafter"/>
</dbReference>
<dbReference type="PROSITE" id="PS00154">
    <property type="entry name" value="ATPASE_E1_E2"/>
    <property type="match status" value="1"/>
</dbReference>
<feature type="transmembrane region" description="Helical" evidence="8">
    <location>
        <begin position="85"/>
        <end position="110"/>
    </location>
</feature>
<keyword evidence="7 8" id="KW-0472">Membrane</keyword>
<dbReference type="AlphaFoldDB" id="A0A8B8VR83"/>
<dbReference type="SUPFAM" id="SSF81660">
    <property type="entry name" value="Metal cation-transporting ATPase, ATP-binding domain N"/>
    <property type="match status" value="1"/>
</dbReference>
<comment type="subcellular location">
    <subcellularLocation>
        <location evidence="1">Membrane</location>
    </subcellularLocation>
</comment>
<proteinExistence type="predicted"/>
<evidence type="ECO:0000256" key="1">
    <source>
        <dbReference type="ARBA" id="ARBA00004370"/>
    </source>
</evidence>
<evidence type="ECO:0000256" key="8">
    <source>
        <dbReference type="SAM" id="Phobius"/>
    </source>
</evidence>
<evidence type="ECO:0000256" key="5">
    <source>
        <dbReference type="ARBA" id="ARBA00022967"/>
    </source>
</evidence>
<protein>
    <submittedName>
        <fullName evidence="10">Phospholipid-transporting ATPase IB-like isoform X1</fullName>
    </submittedName>
</protein>
<dbReference type="PANTHER" id="PTHR24092:SF59">
    <property type="entry name" value="PHOSPHOLIPID-TRANSPORTING ATPASE"/>
    <property type="match status" value="1"/>
</dbReference>